<evidence type="ECO:0000313" key="3">
    <source>
        <dbReference type="Proteomes" id="UP000638648"/>
    </source>
</evidence>
<feature type="transmembrane region" description="Helical" evidence="1">
    <location>
        <begin position="342"/>
        <end position="363"/>
    </location>
</feature>
<keyword evidence="1" id="KW-0472">Membrane</keyword>
<keyword evidence="1" id="KW-0812">Transmembrane</keyword>
<feature type="transmembrane region" description="Helical" evidence="1">
    <location>
        <begin position="375"/>
        <end position="399"/>
    </location>
</feature>
<dbReference type="Proteomes" id="UP000638648">
    <property type="component" value="Unassembled WGS sequence"/>
</dbReference>
<name>A0A927RA57_9ACTN</name>
<keyword evidence="1" id="KW-1133">Transmembrane helix</keyword>
<reference evidence="2" key="1">
    <citation type="submission" date="2020-10" db="EMBL/GenBank/DDBJ databases">
        <title>Sequencing the genomes of 1000 actinobacteria strains.</title>
        <authorList>
            <person name="Klenk H.-P."/>
        </authorList>
    </citation>
    <scope>NUCLEOTIDE SEQUENCE</scope>
    <source>
        <strain evidence="2">DSM 45354</strain>
    </source>
</reference>
<dbReference type="AlphaFoldDB" id="A0A927RA57"/>
<evidence type="ECO:0000256" key="1">
    <source>
        <dbReference type="SAM" id="Phobius"/>
    </source>
</evidence>
<gene>
    <name evidence="2" type="ORF">HEB94_001528</name>
</gene>
<proteinExistence type="predicted"/>
<organism evidence="2 3">
    <name type="scientific">Actinopolymorpha pittospori</name>
    <dbReference type="NCBI Taxonomy" id="648752"/>
    <lineage>
        <taxon>Bacteria</taxon>
        <taxon>Bacillati</taxon>
        <taxon>Actinomycetota</taxon>
        <taxon>Actinomycetes</taxon>
        <taxon>Propionibacteriales</taxon>
        <taxon>Actinopolymorphaceae</taxon>
        <taxon>Actinopolymorpha</taxon>
    </lineage>
</organism>
<accession>A0A927RA57</accession>
<dbReference type="EMBL" id="JADBEM010000001">
    <property type="protein sequence ID" value="MBE1604680.1"/>
    <property type="molecule type" value="Genomic_DNA"/>
</dbReference>
<evidence type="ECO:0000313" key="2">
    <source>
        <dbReference type="EMBL" id="MBE1604680.1"/>
    </source>
</evidence>
<dbReference type="RefSeq" id="WP_192749174.1">
    <property type="nucleotide sequence ID" value="NZ_BAABJL010000043.1"/>
</dbReference>
<protein>
    <submittedName>
        <fullName evidence="2">Uncharacterized protein</fullName>
    </submittedName>
</protein>
<sequence>MPDPVQVSSKSLIKTAVDMDADVEQLAELRKLLGGDCQLPALALGGVGIFACGRYNGGCDDIDTKMNALRTEGVTIANGMGKAAVGYVSAEVANLLTIVQAAGSAHSDSVPRGGRVGEGVSNGLLSASLLARWGLGNAQQQKLAEAAAHARSVTVEADYAIEVATRVWREMADTEAMKMSLSAEEALLLESRYNDFANGRLDRALLETIQDHFGAERRVSQLRALSLRTDAVLKMSSRFNIAATVASVLWTAEALVMSDDLIDKAIGSWYGVAAGARTIFHDWMPAIRQSMVPDWTGEASTAAQRRLAAFISDGTALADRAEHMGASLQTVVERLNIMHSAVFAFSMTQFIAMLALSALAWVNPGAALLLQYFGWLLNVWITVGVNVMLAVVGSLVAWASA</sequence>
<comment type="caution">
    <text evidence="2">The sequence shown here is derived from an EMBL/GenBank/DDBJ whole genome shotgun (WGS) entry which is preliminary data.</text>
</comment>
<keyword evidence="3" id="KW-1185">Reference proteome</keyword>